<name>A0A560LA27_9BRAD</name>
<dbReference type="PANTHER" id="PTHR30417">
    <property type="entry name" value="N-ACETYLMURAMOYL-L-ALANINE AMIDASE AMID"/>
    <property type="match status" value="1"/>
</dbReference>
<comment type="similarity">
    <text evidence="2">Belongs to the N-acetylmuramoyl-L-alanine amidase 2 family.</text>
</comment>
<dbReference type="EC" id="3.5.1.28" evidence="3"/>
<accession>A0A560LA27</accession>
<keyword evidence="5" id="KW-0961">Cell wall biogenesis/degradation</keyword>
<dbReference type="SMART" id="SM00644">
    <property type="entry name" value="Ami_2"/>
    <property type="match status" value="1"/>
</dbReference>
<dbReference type="GO" id="GO:0009253">
    <property type="term" value="P:peptidoglycan catabolic process"/>
    <property type="evidence" value="ECO:0007669"/>
    <property type="project" value="InterPro"/>
</dbReference>
<dbReference type="STRING" id="1755647.AS156_26510"/>
<dbReference type="InterPro" id="IPR036366">
    <property type="entry name" value="PGBDSf"/>
</dbReference>
<dbReference type="AlphaFoldDB" id="A0A560LA27"/>
<keyword evidence="8" id="KW-1185">Reference proteome</keyword>
<proteinExistence type="inferred from homology"/>
<dbReference type="GO" id="GO:0009254">
    <property type="term" value="P:peptidoglycan turnover"/>
    <property type="evidence" value="ECO:0007669"/>
    <property type="project" value="TreeGrafter"/>
</dbReference>
<dbReference type="Gene3D" id="1.10.101.10">
    <property type="entry name" value="PGBD-like superfamily/PGBD"/>
    <property type="match status" value="1"/>
</dbReference>
<sequence>MASGSSSSGNADPKRQRVLPVPKGVADVKTFTPDSSIASDVIPSVNFGDRAGDRQPDMIVLHYTGMPDVEGAIAQLCTAGTEVSAHYIALEDGRIVQCVPESKRAWHAGVAAWAGEDDINSCSIGVEIVNRGHDWGYPDFPLRQIAAVIALCRGIMLRRKVVSHRVLGHSDVAPGRKKDPGEKFPWHSLANSGVGHWVQPAPIVRGDALQLGAISDAVSNMQAAFRRYGYNIPTNGKFDGPTMEVVTAFQRHFRPERVDGIADRSTMATLYALLESLPPDAATAVVAKAK</sequence>
<dbReference type="Pfam" id="PF01471">
    <property type="entry name" value="PG_binding_1"/>
    <property type="match status" value="1"/>
</dbReference>
<evidence type="ECO:0000313" key="7">
    <source>
        <dbReference type="EMBL" id="TWB92089.1"/>
    </source>
</evidence>
<dbReference type="SUPFAM" id="SSF47090">
    <property type="entry name" value="PGBD-like"/>
    <property type="match status" value="1"/>
</dbReference>
<dbReference type="GO" id="GO:0008745">
    <property type="term" value="F:N-acetylmuramoyl-L-alanine amidase activity"/>
    <property type="evidence" value="ECO:0007669"/>
    <property type="project" value="UniProtKB-EC"/>
</dbReference>
<evidence type="ECO:0000256" key="1">
    <source>
        <dbReference type="ARBA" id="ARBA00001561"/>
    </source>
</evidence>
<dbReference type="InterPro" id="IPR036505">
    <property type="entry name" value="Amidase/PGRP_sf"/>
</dbReference>
<comment type="catalytic activity">
    <reaction evidence="1">
        <text>Hydrolyzes the link between N-acetylmuramoyl residues and L-amino acid residues in certain cell-wall glycopeptides.</text>
        <dbReference type="EC" id="3.5.1.28"/>
    </reaction>
</comment>
<dbReference type="CDD" id="cd06583">
    <property type="entry name" value="PGRP"/>
    <property type="match status" value="1"/>
</dbReference>
<dbReference type="Gene3D" id="3.40.80.10">
    <property type="entry name" value="Peptidoglycan recognition protein-like"/>
    <property type="match status" value="1"/>
</dbReference>
<dbReference type="GO" id="GO:0071555">
    <property type="term" value="P:cell wall organization"/>
    <property type="evidence" value="ECO:0007669"/>
    <property type="project" value="UniProtKB-KW"/>
</dbReference>
<dbReference type="Pfam" id="PF01510">
    <property type="entry name" value="Amidase_2"/>
    <property type="match status" value="1"/>
</dbReference>
<evidence type="ECO:0000256" key="4">
    <source>
        <dbReference type="ARBA" id="ARBA00022801"/>
    </source>
</evidence>
<evidence type="ECO:0000256" key="5">
    <source>
        <dbReference type="ARBA" id="ARBA00023316"/>
    </source>
</evidence>
<dbReference type="PANTHER" id="PTHR30417:SF1">
    <property type="entry name" value="N-ACETYLMURAMOYL-L-ALANINE AMIDASE AMID"/>
    <property type="match status" value="1"/>
</dbReference>
<feature type="domain" description="N-acetylmuramoyl-L-alanine amidase" evidence="6">
    <location>
        <begin position="45"/>
        <end position="181"/>
    </location>
</feature>
<dbReference type="InterPro" id="IPR051206">
    <property type="entry name" value="NAMLAA_amidase_2"/>
</dbReference>
<keyword evidence="4" id="KW-0378">Hydrolase</keyword>
<dbReference type="InterPro" id="IPR002502">
    <property type="entry name" value="Amidase_domain"/>
</dbReference>
<reference evidence="7 8" key="1">
    <citation type="submission" date="2019-06" db="EMBL/GenBank/DDBJ databases">
        <title>Genomic Encyclopedia of Type Strains, Phase IV (KMG-V): Genome sequencing to study the core and pangenomes of soil and plant-associated prokaryotes.</title>
        <authorList>
            <person name="Whitman W."/>
        </authorList>
    </citation>
    <scope>NUCLEOTIDE SEQUENCE [LARGE SCALE GENOMIC DNA]</scope>
    <source>
        <strain evidence="7 8">BR 10355</strain>
    </source>
</reference>
<gene>
    <name evidence="7" type="ORF">FBZ93_112157</name>
</gene>
<evidence type="ECO:0000256" key="2">
    <source>
        <dbReference type="ARBA" id="ARBA00007553"/>
    </source>
</evidence>
<protein>
    <recommendedName>
        <fullName evidence="3">N-acetylmuramoyl-L-alanine amidase</fullName>
        <ecNumber evidence="3">3.5.1.28</ecNumber>
    </recommendedName>
</protein>
<comment type="caution">
    <text evidence="7">The sequence shown here is derived from an EMBL/GenBank/DDBJ whole genome shotgun (WGS) entry which is preliminary data.</text>
</comment>
<evidence type="ECO:0000313" key="8">
    <source>
        <dbReference type="Proteomes" id="UP000321304"/>
    </source>
</evidence>
<dbReference type="EMBL" id="VITY01000012">
    <property type="protein sequence ID" value="TWB92089.1"/>
    <property type="molecule type" value="Genomic_DNA"/>
</dbReference>
<dbReference type="InterPro" id="IPR036365">
    <property type="entry name" value="PGBD-like_sf"/>
</dbReference>
<dbReference type="SUPFAM" id="SSF55846">
    <property type="entry name" value="N-acetylmuramoyl-L-alanine amidase-like"/>
    <property type="match status" value="1"/>
</dbReference>
<organism evidence="7 8">
    <name type="scientific">Bradyrhizobium macuxiense</name>
    <dbReference type="NCBI Taxonomy" id="1755647"/>
    <lineage>
        <taxon>Bacteria</taxon>
        <taxon>Pseudomonadati</taxon>
        <taxon>Pseudomonadota</taxon>
        <taxon>Alphaproteobacteria</taxon>
        <taxon>Hyphomicrobiales</taxon>
        <taxon>Nitrobacteraceae</taxon>
        <taxon>Bradyrhizobium</taxon>
    </lineage>
</organism>
<evidence type="ECO:0000256" key="3">
    <source>
        <dbReference type="ARBA" id="ARBA00011901"/>
    </source>
</evidence>
<dbReference type="RefSeq" id="WP_167529255.1">
    <property type="nucleotide sequence ID" value="NZ_VITY01000012.1"/>
</dbReference>
<dbReference type="Proteomes" id="UP000321304">
    <property type="component" value="Unassembled WGS sequence"/>
</dbReference>
<dbReference type="InterPro" id="IPR002477">
    <property type="entry name" value="Peptidoglycan-bd-like"/>
</dbReference>
<evidence type="ECO:0000259" key="6">
    <source>
        <dbReference type="SMART" id="SM00644"/>
    </source>
</evidence>
<dbReference type="GO" id="GO:0019867">
    <property type="term" value="C:outer membrane"/>
    <property type="evidence" value="ECO:0007669"/>
    <property type="project" value="TreeGrafter"/>
</dbReference>